<feature type="signal peptide" evidence="7">
    <location>
        <begin position="1"/>
        <end position="30"/>
    </location>
</feature>
<dbReference type="RefSeq" id="WP_014445036.1">
    <property type="nucleotide sequence ID" value="NC_017093.1"/>
</dbReference>
<feature type="domain" description="GH26" evidence="8">
    <location>
        <begin position="207"/>
        <end position="509"/>
    </location>
</feature>
<dbReference type="GO" id="GO:0005576">
    <property type="term" value="C:extracellular region"/>
    <property type="evidence" value="ECO:0007669"/>
    <property type="project" value="UniProtKB-SubCell"/>
</dbReference>
<dbReference type="eggNOG" id="COG4124">
    <property type="taxonomic scope" value="Bacteria"/>
</dbReference>
<organism evidence="9 10">
    <name type="scientific">Actinoplanes missouriensis (strain ATCC 14538 / DSM 43046 / CBS 188.64 / JCM 3121 / NBRC 102363 / NCIMB 12654 / NRRL B-3342 / UNCC 431)</name>
    <dbReference type="NCBI Taxonomy" id="512565"/>
    <lineage>
        <taxon>Bacteria</taxon>
        <taxon>Bacillati</taxon>
        <taxon>Actinomycetota</taxon>
        <taxon>Actinomycetes</taxon>
        <taxon>Micromonosporales</taxon>
        <taxon>Micromonosporaceae</taxon>
        <taxon>Actinoplanes</taxon>
    </lineage>
</organism>
<reference evidence="9 10" key="1">
    <citation type="submission" date="2012-02" db="EMBL/GenBank/DDBJ databases">
        <title>Complete genome sequence of Actinoplanes missouriensis 431 (= NBRC 102363).</title>
        <authorList>
            <person name="Ohnishi Y."/>
            <person name="Ishikawa J."/>
            <person name="Sekine M."/>
            <person name="Hosoyama A."/>
            <person name="Harada T."/>
            <person name="Narita H."/>
            <person name="Hata T."/>
            <person name="Konno Y."/>
            <person name="Tutikane K."/>
            <person name="Fujita N."/>
            <person name="Horinouchi S."/>
            <person name="Hayakawa M."/>
        </authorList>
    </citation>
    <scope>NUCLEOTIDE SEQUENCE [LARGE SCALE GENOMIC DNA]</scope>
    <source>
        <strain evidence="10">ATCC 14538 / DSM 43046 / CBS 188.64 / JCM 3121 / NBRC 102363 / NCIMB 12654 / NRRL B-3342 / UNCC 431</strain>
    </source>
</reference>
<dbReference type="HOGENOM" id="CLU_038234_2_0_11"/>
<proteinExistence type="inferred from homology"/>
<dbReference type="AlphaFoldDB" id="I0HAW0"/>
<dbReference type="Proteomes" id="UP000007882">
    <property type="component" value="Chromosome"/>
</dbReference>
<dbReference type="InterPro" id="IPR017853">
    <property type="entry name" value="GH"/>
</dbReference>
<sequence>MRRAKLPKHLTALTAVFAGAAAALAPGATAQAVAIKKTKGTKEMAVAAGDDTYTSSSRKTASFGTEDKLVAGKVGNDVKTSFLKFTVAAGTDVQDAKLLLSALGKPTGKVTVSRVLDNTWTEGKLSAANAPKVGLPIASVSPKSSDTSLAFDLSSEVYGPGTYSFAISATAPIKFQSAENKAKGGPELTFLTSAAISDAVKSAASGAAPKAGTNCVTNAKLVPSCNILWGGAAGGFTDAPRDLALKDWEKLSGRTATIFHQYHKGNEPFPTKAEIAMTNDPAKPRVLLENWKIAYGSNWAKVAKGEQDARIDAFAKRAKAYGKKFFLVLNHEPENDVVAKRGSGWEAKDFAAMYRHTILRLRAQGVTNVVNVMAYMGNEKWMAQSWWKDLYPGNDVVDWVGLDSYVSVEKGYYHFGDFGDILDRAPKGGVGFYDWAVAKAPGKPFMLAEWGGYHRVGKYADKDAVYNDVLPELAKRPAIKAIVHFDTKKDDQGDRDISINSTPASLAAFKKLAANPVFNVKIG</sequence>
<dbReference type="PATRIC" id="fig|512565.3.peg.4918"/>
<gene>
    <name evidence="9" type="ordered locus">AMIS_49270</name>
</gene>
<evidence type="ECO:0000259" key="8">
    <source>
        <dbReference type="PROSITE" id="PS51764"/>
    </source>
</evidence>
<comment type="similarity">
    <text evidence="6">Belongs to the glycosyl hydrolase 26 family.</text>
</comment>
<protein>
    <recommendedName>
        <fullName evidence="8">GH26 domain-containing protein</fullName>
    </recommendedName>
</protein>
<feature type="active site" description="Proton donor" evidence="6">
    <location>
        <position position="332"/>
    </location>
</feature>
<evidence type="ECO:0000256" key="1">
    <source>
        <dbReference type="ARBA" id="ARBA00004613"/>
    </source>
</evidence>
<evidence type="ECO:0000313" key="10">
    <source>
        <dbReference type="Proteomes" id="UP000007882"/>
    </source>
</evidence>
<keyword evidence="3 7" id="KW-0732">Signal</keyword>
<dbReference type="Pfam" id="PF24517">
    <property type="entry name" value="CBM96"/>
    <property type="match status" value="1"/>
</dbReference>
<evidence type="ECO:0000256" key="5">
    <source>
        <dbReference type="ARBA" id="ARBA00023295"/>
    </source>
</evidence>
<evidence type="ECO:0000256" key="7">
    <source>
        <dbReference type="SAM" id="SignalP"/>
    </source>
</evidence>
<keyword evidence="4 6" id="KW-0378">Hydrolase</keyword>
<comment type="subcellular location">
    <subcellularLocation>
        <location evidence="1">Secreted</location>
    </subcellularLocation>
</comment>
<evidence type="ECO:0000256" key="2">
    <source>
        <dbReference type="ARBA" id="ARBA00022525"/>
    </source>
</evidence>
<dbReference type="GO" id="GO:0004553">
    <property type="term" value="F:hydrolase activity, hydrolyzing O-glycosyl compounds"/>
    <property type="evidence" value="ECO:0007669"/>
    <property type="project" value="InterPro"/>
</dbReference>
<dbReference type="Gene3D" id="3.20.20.80">
    <property type="entry name" value="Glycosidases"/>
    <property type="match status" value="1"/>
</dbReference>
<keyword evidence="10" id="KW-1185">Reference proteome</keyword>
<name>I0HAW0_ACTM4</name>
<evidence type="ECO:0000256" key="4">
    <source>
        <dbReference type="ARBA" id="ARBA00022801"/>
    </source>
</evidence>
<dbReference type="STRING" id="512565.AMIS_49270"/>
<dbReference type="EMBL" id="AP012319">
    <property type="protein sequence ID" value="BAL90147.1"/>
    <property type="molecule type" value="Genomic_DNA"/>
</dbReference>
<dbReference type="PROSITE" id="PS51764">
    <property type="entry name" value="GH26"/>
    <property type="match status" value="1"/>
</dbReference>
<evidence type="ECO:0000256" key="6">
    <source>
        <dbReference type="PROSITE-ProRule" id="PRU01100"/>
    </source>
</evidence>
<dbReference type="InterPro" id="IPR055372">
    <property type="entry name" value="CBM96"/>
</dbReference>
<evidence type="ECO:0000313" key="9">
    <source>
        <dbReference type="EMBL" id="BAL90147.1"/>
    </source>
</evidence>
<feature type="chain" id="PRO_5003627565" description="GH26 domain-containing protein" evidence="7">
    <location>
        <begin position="31"/>
        <end position="523"/>
    </location>
</feature>
<dbReference type="InterPro" id="IPR022790">
    <property type="entry name" value="GH26_dom"/>
</dbReference>
<feature type="active site" description="Nucleophile" evidence="6">
    <location>
        <position position="449"/>
    </location>
</feature>
<dbReference type="SUPFAM" id="SSF51445">
    <property type="entry name" value="(Trans)glycosidases"/>
    <property type="match status" value="1"/>
</dbReference>
<keyword evidence="5 6" id="KW-0326">Glycosidase</keyword>
<evidence type="ECO:0000256" key="3">
    <source>
        <dbReference type="ARBA" id="ARBA00022729"/>
    </source>
</evidence>
<keyword evidence="2" id="KW-0964">Secreted</keyword>
<accession>I0HAW0</accession>
<dbReference type="KEGG" id="ams:AMIS_49270"/>
<dbReference type="NCBIfam" id="NF033679">
    <property type="entry name" value="DNRLRE_dom"/>
    <property type="match status" value="1"/>
</dbReference>
<dbReference type="OrthoDB" id="9816550at2"/>